<sequence length="361" mass="42120">MSIAKLFRDNFLRSARFSHPDFIPCRIILSRPILYTYKEKILEVIERFPLAFPNYDVSSMKFDNVLATFDENRLVRDVFGTVWRYRIAGLGPQPHEYPLADLDRVWSWELPDPEAGYPIGYADPKPMISWEELFEIFDKARERGDLVVFSLHHFLFQKLMDLIPLNKLLLAIYSGDKRFLAALEKVANYQLGLLKIAKRYNGIDVVAFLEDLGSQDSPLIRPQHLKKYFLPYYKIFFDEVRNMNAFIYFHSDGRIIPLANVILEAKPDILNIQDIVNGIENISAHFKGKLCIDLDIDRQHLIPYGTKEKIFSHFKEVVEKLNIELGGLMIHIEVYPPTPLENIVFLAEACYRYCFNIGSRY</sequence>
<accession>A0ABD4Z6V4</accession>
<dbReference type="EMBL" id="JASNVW010000003">
    <property type="protein sequence ID" value="MDK6028854.1"/>
    <property type="molecule type" value="Genomic_DNA"/>
</dbReference>
<dbReference type="RefSeq" id="WP_285273840.1">
    <property type="nucleotide sequence ID" value="NZ_JASNVW010000003.1"/>
</dbReference>
<name>A0ABD4Z6V4_9CREN</name>
<protein>
    <submittedName>
        <fullName evidence="2">Uroporphyrinogen decarboxylase family protein</fullName>
    </submittedName>
</protein>
<dbReference type="InterPro" id="IPR000257">
    <property type="entry name" value="Uroporphyrinogen_deCOase"/>
</dbReference>
<evidence type="ECO:0000313" key="3">
    <source>
        <dbReference type="Proteomes" id="UP001529235"/>
    </source>
</evidence>
<evidence type="ECO:0000259" key="1">
    <source>
        <dbReference type="Pfam" id="PF01208"/>
    </source>
</evidence>
<dbReference type="Pfam" id="PF01208">
    <property type="entry name" value="URO-D"/>
    <property type="match status" value="1"/>
</dbReference>
<proteinExistence type="predicted"/>
<comment type="caution">
    <text evidence="2">The sequence shown here is derived from an EMBL/GenBank/DDBJ whole genome shotgun (WGS) entry which is preliminary data.</text>
</comment>
<organism evidence="2 3">
    <name type="scientific">Ignisphaera cupida</name>
    <dbReference type="NCBI Taxonomy" id="3050454"/>
    <lineage>
        <taxon>Archaea</taxon>
        <taxon>Thermoproteota</taxon>
        <taxon>Thermoprotei</taxon>
        <taxon>Desulfurococcales</taxon>
        <taxon>Desulfurococcaceae</taxon>
        <taxon>Ignisphaera</taxon>
    </lineage>
</organism>
<dbReference type="Proteomes" id="UP001529235">
    <property type="component" value="Unassembled WGS sequence"/>
</dbReference>
<dbReference type="SUPFAM" id="SSF51726">
    <property type="entry name" value="UROD/MetE-like"/>
    <property type="match status" value="1"/>
</dbReference>
<keyword evidence="3" id="KW-1185">Reference proteome</keyword>
<dbReference type="Gene3D" id="3.20.20.210">
    <property type="match status" value="1"/>
</dbReference>
<dbReference type="InterPro" id="IPR038071">
    <property type="entry name" value="UROD/MetE-like_sf"/>
</dbReference>
<reference evidence="2 3" key="1">
    <citation type="submission" date="2023-05" db="EMBL/GenBank/DDBJ databases">
        <title>A new hyperthermophilic archaea 'Ignisphaera cupida' sp. nov. and description of the family 'Ignisphaeraceae' fam. nov.</title>
        <authorList>
            <person name="Podosokorskaya O.A."/>
            <person name="Elcheninov A.G."/>
            <person name="Klukina A."/>
            <person name="Merkel A.Y."/>
        </authorList>
    </citation>
    <scope>NUCLEOTIDE SEQUENCE [LARGE SCALE GENOMIC DNA]</scope>
    <source>
        <strain evidence="2 3">4213-co</strain>
    </source>
</reference>
<feature type="domain" description="Uroporphyrinogen decarboxylase (URO-D)" evidence="1">
    <location>
        <begin position="167"/>
        <end position="353"/>
    </location>
</feature>
<evidence type="ECO:0000313" key="2">
    <source>
        <dbReference type="EMBL" id="MDK6028854.1"/>
    </source>
</evidence>
<dbReference type="AlphaFoldDB" id="A0ABD4Z6V4"/>
<gene>
    <name evidence="2" type="ORF">QPL79_05705</name>
</gene>